<protein>
    <recommendedName>
        <fullName evidence="8">Prefoldin subunit 1</fullName>
    </recommendedName>
</protein>
<dbReference type="GO" id="GO:0044183">
    <property type="term" value="F:protein folding chaperone"/>
    <property type="evidence" value="ECO:0007669"/>
    <property type="project" value="TreeGrafter"/>
</dbReference>
<reference evidence="4 6" key="1">
    <citation type="submission" date="2015-02" db="EMBL/GenBank/DDBJ databases">
        <authorList>
            <person name="Chooi Y.-H."/>
        </authorList>
    </citation>
    <scope>NUCLEOTIDE SEQUENCE [LARGE SCALE GENOMIC DNA]</scope>
    <source>
        <strain evidence="4">E3</strain>
    </source>
</reference>
<dbReference type="EMBL" id="CDSF01000144">
    <property type="protein sequence ID" value="CEP03441.1"/>
    <property type="molecule type" value="Genomic_DNA"/>
</dbReference>
<evidence type="ECO:0000313" key="4">
    <source>
        <dbReference type="EMBL" id="CEP03441.1"/>
    </source>
</evidence>
<dbReference type="EMBL" id="OVEO01000004">
    <property type="protein sequence ID" value="SPQ95672.1"/>
    <property type="molecule type" value="Genomic_DNA"/>
</dbReference>
<dbReference type="GO" id="GO:0005737">
    <property type="term" value="C:cytoplasm"/>
    <property type="evidence" value="ECO:0007669"/>
    <property type="project" value="TreeGrafter"/>
</dbReference>
<keyword evidence="3" id="KW-0175">Coiled coil</keyword>
<evidence type="ECO:0000313" key="7">
    <source>
        <dbReference type="Proteomes" id="UP000290189"/>
    </source>
</evidence>
<proteinExistence type="inferred from homology"/>
<dbReference type="Gene3D" id="1.10.287.370">
    <property type="match status" value="1"/>
</dbReference>
<dbReference type="Pfam" id="PF01920">
    <property type="entry name" value="Prefoldin_2"/>
    <property type="match status" value="1"/>
</dbReference>
<evidence type="ECO:0000313" key="6">
    <source>
        <dbReference type="Proteomes" id="UP000039324"/>
    </source>
</evidence>
<geneLocation type="mitochondrion" evidence="5"/>
<dbReference type="SUPFAM" id="SSF46579">
    <property type="entry name" value="Prefoldin"/>
    <property type="match status" value="1"/>
</dbReference>
<reference evidence="5 7" key="2">
    <citation type="submission" date="2018-03" db="EMBL/GenBank/DDBJ databases">
        <authorList>
            <person name="Fogelqvist J."/>
        </authorList>
    </citation>
    <scope>NUCLEOTIDE SEQUENCE [LARGE SCALE GENOMIC DNA]</scope>
</reference>
<sequence length="114" mass="12732">MASKSELDAAQRQLHAQAGELQRYDQVLNSKIAVLRRTRLTEAEVDPLDANAASYVGVGRMFLRKPLPDIKTDLKSSIQSLEGELAELETSRTRLAATFQQSKEAFADMLRQRA</sequence>
<evidence type="ECO:0000313" key="5">
    <source>
        <dbReference type="EMBL" id="SPQ95672.1"/>
    </source>
</evidence>
<dbReference type="OrthoDB" id="5242628at2759"/>
<dbReference type="Proteomes" id="UP000039324">
    <property type="component" value="Unassembled WGS sequence"/>
</dbReference>
<dbReference type="AlphaFoldDB" id="A0A0G4J823"/>
<comment type="similarity">
    <text evidence="1">Belongs to the prefoldin subunit beta family.</text>
</comment>
<organism evidence="4 6">
    <name type="scientific">Plasmodiophora brassicae</name>
    <name type="common">Clubroot disease agent</name>
    <dbReference type="NCBI Taxonomy" id="37360"/>
    <lineage>
        <taxon>Eukaryota</taxon>
        <taxon>Sar</taxon>
        <taxon>Rhizaria</taxon>
        <taxon>Endomyxa</taxon>
        <taxon>Phytomyxea</taxon>
        <taxon>Plasmodiophorida</taxon>
        <taxon>Plasmodiophoridae</taxon>
        <taxon>Plasmodiophora</taxon>
    </lineage>
</organism>
<dbReference type="GO" id="GO:0016272">
    <property type="term" value="C:prefoldin complex"/>
    <property type="evidence" value="ECO:0007669"/>
    <property type="project" value="InterPro"/>
</dbReference>
<dbReference type="PANTHER" id="PTHR20903">
    <property type="entry name" value="PREFOLDIN SUBUNIT 1-RELATED"/>
    <property type="match status" value="1"/>
</dbReference>
<dbReference type="GO" id="GO:0051082">
    <property type="term" value="F:unfolded protein binding"/>
    <property type="evidence" value="ECO:0007669"/>
    <property type="project" value="InterPro"/>
</dbReference>
<evidence type="ECO:0000256" key="1">
    <source>
        <dbReference type="ARBA" id="ARBA00008045"/>
    </source>
</evidence>
<evidence type="ECO:0000256" key="3">
    <source>
        <dbReference type="SAM" id="Coils"/>
    </source>
</evidence>
<feature type="coiled-coil region" evidence="3">
    <location>
        <begin position="71"/>
        <end position="98"/>
    </location>
</feature>
<dbReference type="InterPro" id="IPR009053">
    <property type="entry name" value="Prefoldin"/>
</dbReference>
<keyword evidence="6" id="KW-1185">Reference proteome</keyword>
<dbReference type="InterPro" id="IPR002777">
    <property type="entry name" value="PFD_beta-like"/>
</dbReference>
<keyword evidence="5" id="KW-0496">Mitochondrion</keyword>
<gene>
    <name evidence="4" type="ORF">PBRA_003201</name>
    <name evidence="5" type="ORF">PLBR_LOCUS2887</name>
</gene>
<dbReference type="PANTHER" id="PTHR20903:SF0">
    <property type="entry name" value="PREFOLDIN SUBUNIT 1"/>
    <property type="match status" value="1"/>
</dbReference>
<name>A0A0G4J823_PLABS</name>
<keyword evidence="2" id="KW-0143">Chaperone</keyword>
<dbReference type="Proteomes" id="UP000290189">
    <property type="component" value="Unassembled WGS sequence"/>
</dbReference>
<accession>A0A0G4J823</accession>
<evidence type="ECO:0000256" key="2">
    <source>
        <dbReference type="ARBA" id="ARBA00023186"/>
    </source>
</evidence>
<evidence type="ECO:0008006" key="8">
    <source>
        <dbReference type="Google" id="ProtNLM"/>
    </source>
</evidence>